<evidence type="ECO:0000313" key="2">
    <source>
        <dbReference type="Proteomes" id="UP000694621"/>
    </source>
</evidence>
<protein>
    <submittedName>
        <fullName evidence="1">Uncharacterized protein</fullName>
    </submittedName>
</protein>
<organism evidence="1 2">
    <name type="scientific">Astyanax mexicanus</name>
    <name type="common">Blind cave fish</name>
    <name type="synonym">Astyanax fasciatus mexicanus</name>
    <dbReference type="NCBI Taxonomy" id="7994"/>
    <lineage>
        <taxon>Eukaryota</taxon>
        <taxon>Metazoa</taxon>
        <taxon>Chordata</taxon>
        <taxon>Craniata</taxon>
        <taxon>Vertebrata</taxon>
        <taxon>Euteleostomi</taxon>
        <taxon>Actinopterygii</taxon>
        <taxon>Neopterygii</taxon>
        <taxon>Teleostei</taxon>
        <taxon>Ostariophysi</taxon>
        <taxon>Characiformes</taxon>
        <taxon>Characoidei</taxon>
        <taxon>Acestrorhamphidae</taxon>
        <taxon>Acestrorhamphinae</taxon>
        <taxon>Astyanax</taxon>
    </lineage>
</organism>
<sequence length="161" mass="18642">MHTIHTLLHVFLYRMCVLTFDWYYYVLCSVHHIYLTRRNLIAFFNNFCSFSTGHLMGKKSIDESLDSVEQDSGGQRYLTTAEVEEYTQPSGFLQALITALAGPERARARGRERDTVLRQQRALEQRNLLEEQLEREREQASLSSILKCQSCGVLLTFSRNG</sequence>
<dbReference type="Proteomes" id="UP000694621">
    <property type="component" value="Unplaced"/>
</dbReference>
<dbReference type="OrthoDB" id="9879745at2759"/>
<reference evidence="1" key="1">
    <citation type="submission" date="2025-08" db="UniProtKB">
        <authorList>
            <consortium name="Ensembl"/>
        </authorList>
    </citation>
    <scope>IDENTIFICATION</scope>
</reference>
<name>A0A8B9KYD5_ASTMX</name>
<dbReference type="Ensembl" id="ENSAMXT00005045719.1">
    <property type="protein sequence ID" value="ENSAMXP00005042015.1"/>
    <property type="gene ID" value="ENSAMXG00005019639.1"/>
</dbReference>
<evidence type="ECO:0000313" key="1">
    <source>
        <dbReference type="Ensembl" id="ENSAMXP00005042015.1"/>
    </source>
</evidence>
<accession>A0A8B9KYD5</accession>
<dbReference type="AlphaFoldDB" id="A0A8B9KYD5"/>
<proteinExistence type="predicted"/>